<dbReference type="WBParaSite" id="EVEC_0000745901-mRNA-1">
    <property type="protein sequence ID" value="EVEC_0000745901-mRNA-1"/>
    <property type="gene ID" value="EVEC_0000745901"/>
</dbReference>
<organism evidence="3">
    <name type="scientific">Enterobius vermicularis</name>
    <name type="common">Human pinworm</name>
    <dbReference type="NCBI Taxonomy" id="51028"/>
    <lineage>
        <taxon>Eukaryota</taxon>
        <taxon>Metazoa</taxon>
        <taxon>Ecdysozoa</taxon>
        <taxon>Nematoda</taxon>
        <taxon>Chromadorea</taxon>
        <taxon>Rhabditida</taxon>
        <taxon>Spirurina</taxon>
        <taxon>Oxyuridomorpha</taxon>
        <taxon>Oxyuroidea</taxon>
        <taxon>Oxyuridae</taxon>
        <taxon>Enterobius</taxon>
    </lineage>
</organism>
<evidence type="ECO:0000313" key="2">
    <source>
        <dbReference type="Proteomes" id="UP000274131"/>
    </source>
</evidence>
<reference evidence="3" key="1">
    <citation type="submission" date="2017-02" db="UniProtKB">
        <authorList>
            <consortium name="WormBaseParasite"/>
        </authorList>
    </citation>
    <scope>IDENTIFICATION</scope>
</reference>
<sequence>MKDCKVRRVISEECNGRHYPSICSKRGSRKKLAIGSRQDSGAAGGSVSEIKDEQVRGKEEVSVYCAILDVNESWRLDFMGIRDSHVSGGDQLAREQVKNTFSQEILGR</sequence>
<evidence type="ECO:0000313" key="3">
    <source>
        <dbReference type="WBParaSite" id="EVEC_0000745901-mRNA-1"/>
    </source>
</evidence>
<gene>
    <name evidence="1" type="ORF">EVEC_LOCUS6980</name>
</gene>
<evidence type="ECO:0000313" key="1">
    <source>
        <dbReference type="EMBL" id="VDD92229.1"/>
    </source>
</evidence>
<name>A0A0N4VAG8_ENTVE</name>
<proteinExistence type="predicted"/>
<dbReference type="AlphaFoldDB" id="A0A0N4VAG8"/>
<protein>
    <submittedName>
        <fullName evidence="1 3">Uncharacterized protein</fullName>
    </submittedName>
</protein>
<reference evidence="1 2" key="2">
    <citation type="submission" date="2018-10" db="EMBL/GenBank/DDBJ databases">
        <authorList>
            <consortium name="Pathogen Informatics"/>
        </authorList>
    </citation>
    <scope>NUCLEOTIDE SEQUENCE [LARGE SCALE GENOMIC DNA]</scope>
</reference>
<accession>A0A0N4VAG8</accession>
<dbReference type="Proteomes" id="UP000274131">
    <property type="component" value="Unassembled WGS sequence"/>
</dbReference>
<keyword evidence="2" id="KW-1185">Reference proteome</keyword>
<dbReference type="EMBL" id="UXUI01008725">
    <property type="protein sequence ID" value="VDD92229.1"/>
    <property type="molecule type" value="Genomic_DNA"/>
</dbReference>